<evidence type="ECO:0000313" key="4">
    <source>
        <dbReference type="EMBL" id="KAF1768000.1"/>
    </source>
</evidence>
<dbReference type="GO" id="GO:0140662">
    <property type="term" value="F:ATP-dependent protein folding chaperone"/>
    <property type="evidence" value="ECO:0007669"/>
    <property type="project" value="InterPro"/>
</dbReference>
<reference evidence="4 5" key="1">
    <citation type="submission" date="2019-12" db="EMBL/GenBank/DDBJ databases">
        <title>Chromosome-level assembly of the Caenorhabditis remanei genome.</title>
        <authorList>
            <person name="Teterina A.A."/>
            <person name="Willis J.H."/>
            <person name="Phillips P.C."/>
        </authorList>
    </citation>
    <scope>NUCLEOTIDE SEQUENCE [LARGE SCALE GENOMIC DNA]</scope>
    <source>
        <strain evidence="4 5">PX506</strain>
        <tissue evidence="4">Whole organism</tissue>
    </source>
</reference>
<dbReference type="RefSeq" id="XP_003097160.2">
    <property type="nucleotide sequence ID" value="XM_003097112.2"/>
</dbReference>
<dbReference type="AlphaFoldDB" id="A0A6A5HIL4"/>
<comment type="caution">
    <text evidence="4">The sequence shown here is derived from an EMBL/GenBank/DDBJ whole genome shotgun (WGS) entry which is preliminary data.</text>
</comment>
<dbReference type="GeneID" id="9806795"/>
<dbReference type="Pfam" id="PF00012">
    <property type="entry name" value="HSP70"/>
    <property type="match status" value="1"/>
</dbReference>
<comment type="similarity">
    <text evidence="1">Belongs to the heat shock protein 70 family.</text>
</comment>
<dbReference type="PANTHER" id="PTHR19375">
    <property type="entry name" value="HEAT SHOCK PROTEIN 70KDA"/>
    <property type="match status" value="1"/>
</dbReference>
<proteinExistence type="inferred from homology"/>
<dbReference type="Gene3D" id="3.30.420.40">
    <property type="match status" value="1"/>
</dbReference>
<gene>
    <name evidence="4" type="ORF">GCK72_007961</name>
</gene>
<dbReference type="PRINTS" id="PR00301">
    <property type="entry name" value="HEATSHOCK70"/>
</dbReference>
<evidence type="ECO:0000313" key="5">
    <source>
        <dbReference type="Proteomes" id="UP000483820"/>
    </source>
</evidence>
<dbReference type="KEGG" id="crq:GCK72_007961"/>
<accession>A0A6A5HIL4</accession>
<evidence type="ECO:0000256" key="3">
    <source>
        <dbReference type="ARBA" id="ARBA00022840"/>
    </source>
</evidence>
<evidence type="ECO:0000256" key="1">
    <source>
        <dbReference type="ARBA" id="ARBA00007381"/>
    </source>
</evidence>
<organism evidence="4 5">
    <name type="scientific">Caenorhabditis remanei</name>
    <name type="common">Caenorhabditis vulgaris</name>
    <dbReference type="NCBI Taxonomy" id="31234"/>
    <lineage>
        <taxon>Eukaryota</taxon>
        <taxon>Metazoa</taxon>
        <taxon>Ecdysozoa</taxon>
        <taxon>Nematoda</taxon>
        <taxon>Chromadorea</taxon>
        <taxon>Rhabditida</taxon>
        <taxon>Rhabditina</taxon>
        <taxon>Rhabditomorpha</taxon>
        <taxon>Rhabditoidea</taxon>
        <taxon>Rhabditidae</taxon>
        <taxon>Peloderinae</taxon>
        <taxon>Caenorhabditis</taxon>
    </lineage>
</organism>
<sequence length="67" mass="7045">MSIGIDLGTTFSCVAYYQNGQVNVLENENGCRTTPSVLAMTEDGECLIGQHAKDVITKATSSLFGGS</sequence>
<dbReference type="FunFam" id="3.30.420.40:FF:000028">
    <property type="entry name" value="heat shock 70 kDa protein-like"/>
    <property type="match status" value="1"/>
</dbReference>
<dbReference type="Proteomes" id="UP000483820">
    <property type="component" value="Chromosome II"/>
</dbReference>
<dbReference type="GO" id="GO:0006950">
    <property type="term" value="P:response to stress"/>
    <property type="evidence" value="ECO:0007669"/>
    <property type="project" value="UniProtKB-ARBA"/>
</dbReference>
<dbReference type="GO" id="GO:0005524">
    <property type="term" value="F:ATP binding"/>
    <property type="evidence" value="ECO:0007669"/>
    <property type="project" value="UniProtKB-KW"/>
</dbReference>
<evidence type="ECO:0000256" key="2">
    <source>
        <dbReference type="ARBA" id="ARBA00022741"/>
    </source>
</evidence>
<dbReference type="InterPro" id="IPR043129">
    <property type="entry name" value="ATPase_NBD"/>
</dbReference>
<dbReference type="InterPro" id="IPR018181">
    <property type="entry name" value="Heat_shock_70_CS"/>
</dbReference>
<dbReference type="PROSITE" id="PS00297">
    <property type="entry name" value="HSP70_1"/>
    <property type="match status" value="1"/>
</dbReference>
<dbReference type="EMBL" id="WUAV01000002">
    <property type="protein sequence ID" value="KAF1768000.1"/>
    <property type="molecule type" value="Genomic_DNA"/>
</dbReference>
<keyword evidence="3" id="KW-0067">ATP-binding</keyword>
<keyword evidence="2" id="KW-0547">Nucleotide-binding</keyword>
<dbReference type="SUPFAM" id="SSF53067">
    <property type="entry name" value="Actin-like ATPase domain"/>
    <property type="match status" value="1"/>
</dbReference>
<name>A0A6A5HIL4_CAERE</name>
<protein>
    <submittedName>
        <fullName evidence="4">Uncharacterized protein</fullName>
    </submittedName>
</protein>
<dbReference type="InterPro" id="IPR013126">
    <property type="entry name" value="Hsp_70_fam"/>
</dbReference>
<dbReference type="CTD" id="9806795"/>